<evidence type="ECO:0000313" key="3">
    <source>
        <dbReference type="EMBL" id="GIF96033.1"/>
    </source>
</evidence>
<keyword evidence="4" id="KW-1185">Reference proteome</keyword>
<dbReference type="Proteomes" id="UP000659904">
    <property type="component" value="Unassembled WGS sequence"/>
</dbReference>
<dbReference type="PANTHER" id="PTHR43615">
    <property type="entry name" value="PHOSPHOENOLPYRUVATE SYNTHASE-RELATED"/>
    <property type="match status" value="1"/>
</dbReference>
<dbReference type="Pfam" id="PF00391">
    <property type="entry name" value="PEP-utilizers"/>
    <property type="match status" value="1"/>
</dbReference>
<organism evidence="3 4">
    <name type="scientific">Catellatospora citrea</name>
    <dbReference type="NCBI Taxonomy" id="53366"/>
    <lineage>
        <taxon>Bacteria</taxon>
        <taxon>Bacillati</taxon>
        <taxon>Actinomycetota</taxon>
        <taxon>Actinomycetes</taxon>
        <taxon>Micromonosporales</taxon>
        <taxon>Micromonosporaceae</taxon>
        <taxon>Catellatospora</taxon>
    </lineage>
</organism>
<accession>A0A8J3KFP5</accession>
<sequence length="114" mass="11694">MTDPTPDVVTGVPSSPGRASGPARVVRSLADFARVRPGDVLVCRTTDLAWTPLFRLAAAVVTETGGLLSHAAIVAREYRIPAVVGAAGAMTRLVDGARIAVDGTLGTVAADETR</sequence>
<dbReference type="InterPro" id="IPR036637">
    <property type="entry name" value="Phosphohistidine_dom_sf"/>
</dbReference>
<dbReference type="AlphaFoldDB" id="A0A8J3KFP5"/>
<dbReference type="RefSeq" id="WP_120320890.1">
    <property type="nucleotide sequence ID" value="NZ_BONH01000002.1"/>
</dbReference>
<dbReference type="PANTHER" id="PTHR43615:SF1">
    <property type="entry name" value="PPDK_N DOMAIN-CONTAINING PROTEIN"/>
    <property type="match status" value="1"/>
</dbReference>
<dbReference type="GO" id="GO:0016772">
    <property type="term" value="F:transferase activity, transferring phosphorus-containing groups"/>
    <property type="evidence" value="ECO:0007669"/>
    <property type="project" value="InterPro"/>
</dbReference>
<feature type="domain" description="PEP-utilising enzyme mobile" evidence="2">
    <location>
        <begin position="36"/>
        <end position="106"/>
    </location>
</feature>
<proteinExistence type="predicted"/>
<dbReference type="EMBL" id="BONH01000002">
    <property type="protein sequence ID" value="GIF96033.1"/>
    <property type="molecule type" value="Genomic_DNA"/>
</dbReference>
<gene>
    <name evidence="3" type="ORF">Cci01nite_11270</name>
</gene>
<comment type="caution">
    <text evidence="3">The sequence shown here is derived from an EMBL/GenBank/DDBJ whole genome shotgun (WGS) entry which is preliminary data.</text>
</comment>
<protein>
    <recommendedName>
        <fullName evidence="2">PEP-utilising enzyme mobile domain-containing protein</fullName>
    </recommendedName>
</protein>
<name>A0A8J3KFP5_9ACTN</name>
<evidence type="ECO:0000256" key="1">
    <source>
        <dbReference type="SAM" id="MobiDB-lite"/>
    </source>
</evidence>
<dbReference type="InterPro" id="IPR008279">
    <property type="entry name" value="PEP-util_enz_mobile_dom"/>
</dbReference>
<dbReference type="SUPFAM" id="SSF52009">
    <property type="entry name" value="Phosphohistidine domain"/>
    <property type="match status" value="1"/>
</dbReference>
<feature type="region of interest" description="Disordered" evidence="1">
    <location>
        <begin position="1"/>
        <end position="22"/>
    </location>
</feature>
<evidence type="ECO:0000313" key="4">
    <source>
        <dbReference type="Proteomes" id="UP000659904"/>
    </source>
</evidence>
<dbReference type="Gene3D" id="3.50.30.10">
    <property type="entry name" value="Phosphohistidine domain"/>
    <property type="match status" value="1"/>
</dbReference>
<dbReference type="InterPro" id="IPR051549">
    <property type="entry name" value="PEP_Utilizing_Enz"/>
</dbReference>
<reference evidence="3 4" key="1">
    <citation type="submission" date="2021-01" db="EMBL/GenBank/DDBJ databases">
        <title>Whole genome shotgun sequence of Catellatospora citrea NBRC 14495.</title>
        <authorList>
            <person name="Komaki H."/>
            <person name="Tamura T."/>
        </authorList>
    </citation>
    <scope>NUCLEOTIDE SEQUENCE [LARGE SCALE GENOMIC DNA]</scope>
    <source>
        <strain evidence="3 4">NBRC 14495</strain>
    </source>
</reference>
<evidence type="ECO:0000259" key="2">
    <source>
        <dbReference type="Pfam" id="PF00391"/>
    </source>
</evidence>